<reference evidence="1" key="1">
    <citation type="submission" date="2021-02" db="EMBL/GenBank/DDBJ databases">
        <authorList>
            <consortium name="DOE Joint Genome Institute"/>
            <person name="Ahrendt S."/>
            <person name="Looney B.P."/>
            <person name="Miyauchi S."/>
            <person name="Morin E."/>
            <person name="Drula E."/>
            <person name="Courty P.E."/>
            <person name="Chicoki N."/>
            <person name="Fauchery L."/>
            <person name="Kohler A."/>
            <person name="Kuo A."/>
            <person name="Labutti K."/>
            <person name="Pangilinan J."/>
            <person name="Lipzen A."/>
            <person name="Riley R."/>
            <person name="Andreopoulos W."/>
            <person name="He G."/>
            <person name="Johnson J."/>
            <person name="Barry K.W."/>
            <person name="Grigoriev I.V."/>
            <person name="Nagy L."/>
            <person name="Hibbett D."/>
            <person name="Henrissat B."/>
            <person name="Matheny P.B."/>
            <person name="Labbe J."/>
            <person name="Martin F."/>
        </authorList>
    </citation>
    <scope>NUCLEOTIDE SEQUENCE</scope>
    <source>
        <strain evidence="1">EC-137</strain>
    </source>
</reference>
<protein>
    <submittedName>
        <fullName evidence="1">FYVE zinc finger-domain-containing protein</fullName>
    </submittedName>
</protein>
<accession>A0ACB8QWA8</accession>
<sequence>MFPGAALTVLGQSKRHSRTPSNPQRTSVASASPSPPRPSSVVVSESHLTSAPTTPTSSFAPNGHSTPNGKHLSQGSRTSADLSDVAPWNRPKPVLSPAPYSPTVLSIPPSPLSPRDGAAPAVTVSPLPKVNGGSLLPSPLPPSPTYPLPTPAPHVNGNGHASPAAKSTALLSKPTESQPEASSSKAPAPAARRASTFRHVPLRNSSAPVSPSPLRPSTHTRASSLASQHLELVPQATELPRSRMSSYFGPNAPSFPSSQSPSPDTAQQPPPPSNGLPSAPILPTLPEVAQPVARAASKPLPKSPIHTPSLSLSPAGSPQPRASPAVRTYAPYRPGFQPRGVCNPRTDEFLELRKARRDVGRVERTRLERRLEKLINLHFGSESDEKASLRQRQSRRMSSLFDLDFKSVDAGDLWRNMMQREPAPGSKTDIRAMEQTITPWVKDADVSQCPLCSASFHPITNRKHHCRLCGNIICSLPVKRPQRPAPCSILFVADPKTGKIEEVGEGVDYGVRKRTMSTASARGAADEPTPDEKFLKGVRVCRECRPILLRQQHAQEVAQTPTFSRLYAVFVELEREIEDALPQFQELLLSLNNDERPTHEASAARRRLVEAFAQYDAVAKRIRKLPTPGPGSSQERVQAAILARANVFLQKNMVPLQVRSPLLQAIPTPKTVKSPDEPPADSTSPHPVIDPDSAAAHALQPLLEQEALLETFVQEAKAHRKFEDVRTLKANLAEIRSEIDKIMANVQAGTTEVGSG</sequence>
<keyword evidence="2" id="KW-1185">Reference proteome</keyword>
<evidence type="ECO:0000313" key="2">
    <source>
        <dbReference type="Proteomes" id="UP000814128"/>
    </source>
</evidence>
<name>A0ACB8QWA8_9AGAM</name>
<dbReference type="Proteomes" id="UP000814128">
    <property type="component" value="Unassembled WGS sequence"/>
</dbReference>
<dbReference type="EMBL" id="MU273477">
    <property type="protein sequence ID" value="KAI0035942.1"/>
    <property type="molecule type" value="Genomic_DNA"/>
</dbReference>
<evidence type="ECO:0000313" key="1">
    <source>
        <dbReference type="EMBL" id="KAI0035942.1"/>
    </source>
</evidence>
<proteinExistence type="predicted"/>
<reference evidence="1" key="2">
    <citation type="journal article" date="2022" name="New Phytol.">
        <title>Evolutionary transition to the ectomycorrhizal habit in the genomes of a hyperdiverse lineage of mushroom-forming fungi.</title>
        <authorList>
            <person name="Looney B."/>
            <person name="Miyauchi S."/>
            <person name="Morin E."/>
            <person name="Drula E."/>
            <person name="Courty P.E."/>
            <person name="Kohler A."/>
            <person name="Kuo A."/>
            <person name="LaButti K."/>
            <person name="Pangilinan J."/>
            <person name="Lipzen A."/>
            <person name="Riley R."/>
            <person name="Andreopoulos W."/>
            <person name="He G."/>
            <person name="Johnson J."/>
            <person name="Nolan M."/>
            <person name="Tritt A."/>
            <person name="Barry K.W."/>
            <person name="Grigoriev I.V."/>
            <person name="Nagy L.G."/>
            <person name="Hibbett D."/>
            <person name="Henrissat B."/>
            <person name="Matheny P.B."/>
            <person name="Labbe J."/>
            <person name="Martin F.M."/>
        </authorList>
    </citation>
    <scope>NUCLEOTIDE SEQUENCE</scope>
    <source>
        <strain evidence="1">EC-137</strain>
    </source>
</reference>
<organism evidence="1 2">
    <name type="scientific">Vararia minispora EC-137</name>
    <dbReference type="NCBI Taxonomy" id="1314806"/>
    <lineage>
        <taxon>Eukaryota</taxon>
        <taxon>Fungi</taxon>
        <taxon>Dikarya</taxon>
        <taxon>Basidiomycota</taxon>
        <taxon>Agaricomycotina</taxon>
        <taxon>Agaricomycetes</taxon>
        <taxon>Russulales</taxon>
        <taxon>Lachnocladiaceae</taxon>
        <taxon>Vararia</taxon>
    </lineage>
</organism>
<gene>
    <name evidence="1" type="ORF">K488DRAFT_42246</name>
</gene>
<comment type="caution">
    <text evidence="1">The sequence shown here is derived from an EMBL/GenBank/DDBJ whole genome shotgun (WGS) entry which is preliminary data.</text>
</comment>